<organism evidence="2 3">
    <name type="scientific">Svornostia abyssi</name>
    <dbReference type="NCBI Taxonomy" id="2898438"/>
    <lineage>
        <taxon>Bacteria</taxon>
        <taxon>Bacillati</taxon>
        <taxon>Actinomycetota</taxon>
        <taxon>Thermoleophilia</taxon>
        <taxon>Solirubrobacterales</taxon>
        <taxon>Baekduiaceae</taxon>
        <taxon>Svornostia</taxon>
    </lineage>
</organism>
<accession>A0ABY5PAS6</accession>
<proteinExistence type="predicted"/>
<dbReference type="RefSeq" id="WP_353862305.1">
    <property type="nucleotide sequence ID" value="NZ_CP088295.1"/>
</dbReference>
<dbReference type="Proteomes" id="UP001058860">
    <property type="component" value="Chromosome"/>
</dbReference>
<protein>
    <submittedName>
        <fullName evidence="2">Uncharacterized protein</fullName>
    </submittedName>
</protein>
<dbReference type="EMBL" id="CP088295">
    <property type="protein sequence ID" value="UUY01756.1"/>
    <property type="molecule type" value="Genomic_DNA"/>
</dbReference>
<evidence type="ECO:0000313" key="3">
    <source>
        <dbReference type="Proteomes" id="UP001058860"/>
    </source>
</evidence>
<name>A0ABY5PAS6_9ACTN</name>
<gene>
    <name evidence="2" type="ORF">LRS13_13590</name>
</gene>
<evidence type="ECO:0000256" key="1">
    <source>
        <dbReference type="SAM" id="SignalP"/>
    </source>
</evidence>
<evidence type="ECO:0000313" key="2">
    <source>
        <dbReference type="EMBL" id="UUY01756.1"/>
    </source>
</evidence>
<feature type="signal peptide" evidence="1">
    <location>
        <begin position="1"/>
        <end position="23"/>
    </location>
</feature>
<keyword evidence="3" id="KW-1185">Reference proteome</keyword>
<reference evidence="3" key="1">
    <citation type="submission" date="2021-11" db="EMBL/GenBank/DDBJ databases">
        <title>Cultivation dependent microbiological survey of springs from the worlds oldest radium mine currently devoted to the extraction of radon-saturated water.</title>
        <authorList>
            <person name="Kapinusova G."/>
            <person name="Smrhova T."/>
            <person name="Strejcek M."/>
            <person name="Suman J."/>
            <person name="Jani K."/>
            <person name="Pajer P."/>
            <person name="Uhlik O."/>
        </authorList>
    </citation>
    <scope>NUCLEOTIDE SEQUENCE [LARGE SCALE GENOMIC DNA]</scope>
    <source>
        <strain evidence="3">J379</strain>
    </source>
</reference>
<dbReference type="PANTHER" id="PTHR42754">
    <property type="entry name" value="ENDOGLUCANASE"/>
    <property type="match status" value="1"/>
</dbReference>
<keyword evidence="1" id="KW-0732">Signal</keyword>
<dbReference type="PANTHER" id="PTHR42754:SF1">
    <property type="entry name" value="LIPOPROTEIN"/>
    <property type="match status" value="1"/>
</dbReference>
<feature type="chain" id="PRO_5045543366" evidence="1">
    <location>
        <begin position="24"/>
        <end position="666"/>
    </location>
</feature>
<sequence>MRYRLAAAAVSATCLLTPSTAFGVDDATLRAQAEATMRAHPTFVIETGVAFPVPTREITGLLGTVMDDPMYLAGSDYLVGITGGFDVFASADPSDPQPGQGLAAWDGGYDEGRKYVPRTFPPGPDGDEGPKGDLFVLGDAERAYYANRASAADDDDDFVYITRFEKRAAIIRLHGAPEDYRVVGARGGSALFYRHDGVDDLIAHIARVQPWELNLRSEFFEYATPPATSPAVPGGVDQLGGRGINGLGYTDADADGNVYMMLACNSKEPLAATNGEVGSFCVVKYDRDGNRVWARAYGELYGELPWRLVVDGDHVYALGMTVSGYAGTVPVGQSLRKGGVGVAYVTKISAATGDQIAAKFLIPPDTPNPSGIPLATLWSATKDNAGNLIVGGGTTYAHGFPPGAAPWIMKLRMSDLSIQWWDIPRDGKGEIIAAETIGGISFVPDGSGVPGRGSIYAGGYSTFGGFLGASPGSTDSWTVKYTADGQLQWGRAYGMPLRADHPWQTEHDSKGNIYQVGVTYGRLDGQRYSGQGDGYVRKMTPNGDRVWTRLIGTPRSDYVHAIKIVDDVLYIGGDTMGDLGAKNTGRYHDVWAARMSTDGRLLGPIRQYGTPGMESMFTLTVTDRNVWLGGHTEGSLVTQGSGQLSSFLLRLDRTSLDVDPPAGRRP</sequence>